<name>A0A0R1RF61_9LACO</name>
<evidence type="ECO:0000313" key="7">
    <source>
        <dbReference type="Proteomes" id="UP000051999"/>
    </source>
</evidence>
<dbReference type="OrthoDB" id="9806726at2"/>
<dbReference type="eggNOG" id="COG1121">
    <property type="taxonomic scope" value="Bacteria"/>
</dbReference>
<evidence type="ECO:0000256" key="2">
    <source>
        <dbReference type="ARBA" id="ARBA00022448"/>
    </source>
</evidence>
<dbReference type="GO" id="GO:0005524">
    <property type="term" value="F:ATP binding"/>
    <property type="evidence" value="ECO:0007669"/>
    <property type="project" value="UniProtKB-KW"/>
</dbReference>
<dbReference type="GO" id="GO:0016887">
    <property type="term" value="F:ATP hydrolysis activity"/>
    <property type="evidence" value="ECO:0007669"/>
    <property type="project" value="InterPro"/>
</dbReference>
<keyword evidence="3" id="KW-0547">Nucleotide-binding</keyword>
<dbReference type="PROSITE" id="PS50893">
    <property type="entry name" value="ABC_TRANSPORTER_2"/>
    <property type="match status" value="1"/>
</dbReference>
<reference evidence="6 7" key="1">
    <citation type="journal article" date="2015" name="Genome Announc.">
        <title>Expanding the biotechnology potential of lactobacilli through comparative genomics of 213 strains and associated genera.</title>
        <authorList>
            <person name="Sun Z."/>
            <person name="Harris H.M."/>
            <person name="McCann A."/>
            <person name="Guo C."/>
            <person name="Argimon S."/>
            <person name="Zhang W."/>
            <person name="Yang X."/>
            <person name="Jeffery I.B."/>
            <person name="Cooney J.C."/>
            <person name="Kagawa T.F."/>
            <person name="Liu W."/>
            <person name="Song Y."/>
            <person name="Salvetti E."/>
            <person name="Wrobel A."/>
            <person name="Rasinkangas P."/>
            <person name="Parkhill J."/>
            <person name="Rea M.C."/>
            <person name="O'Sullivan O."/>
            <person name="Ritari J."/>
            <person name="Douillard F.P."/>
            <person name="Paul Ross R."/>
            <person name="Yang R."/>
            <person name="Briner A.E."/>
            <person name="Felis G.E."/>
            <person name="de Vos W.M."/>
            <person name="Barrangou R."/>
            <person name="Klaenhammer T.R."/>
            <person name="Caufield P.W."/>
            <person name="Cui Y."/>
            <person name="Zhang H."/>
            <person name="O'Toole P.W."/>
        </authorList>
    </citation>
    <scope>NUCLEOTIDE SEQUENCE [LARGE SCALE GENOMIC DNA]</scope>
    <source>
        <strain evidence="6 7">DSM 15814</strain>
    </source>
</reference>
<dbReference type="Pfam" id="PF00005">
    <property type="entry name" value="ABC_tran"/>
    <property type="match status" value="1"/>
</dbReference>
<evidence type="ECO:0000256" key="3">
    <source>
        <dbReference type="ARBA" id="ARBA00022741"/>
    </source>
</evidence>
<dbReference type="InterPro" id="IPR003439">
    <property type="entry name" value="ABC_transporter-like_ATP-bd"/>
</dbReference>
<dbReference type="PANTHER" id="PTHR42734">
    <property type="entry name" value="METAL TRANSPORT SYSTEM ATP-BINDING PROTEIN TM_0124-RELATED"/>
    <property type="match status" value="1"/>
</dbReference>
<evidence type="ECO:0000259" key="5">
    <source>
        <dbReference type="PROSITE" id="PS50893"/>
    </source>
</evidence>
<dbReference type="AlphaFoldDB" id="A0A0R1RF61"/>
<evidence type="ECO:0000313" key="6">
    <source>
        <dbReference type="EMBL" id="KRL55006.1"/>
    </source>
</evidence>
<keyword evidence="4 6" id="KW-0067">ATP-binding</keyword>
<organism evidence="6 7">
    <name type="scientific">Furfurilactobacillus rossiae DSM 15814</name>
    <dbReference type="NCBI Taxonomy" id="1114972"/>
    <lineage>
        <taxon>Bacteria</taxon>
        <taxon>Bacillati</taxon>
        <taxon>Bacillota</taxon>
        <taxon>Bacilli</taxon>
        <taxon>Lactobacillales</taxon>
        <taxon>Lactobacillaceae</taxon>
        <taxon>Furfurilactobacillus</taxon>
    </lineage>
</organism>
<dbReference type="PATRIC" id="fig|1114972.6.peg.2522"/>
<comment type="similarity">
    <text evidence="1">Belongs to the ABC transporter superfamily.</text>
</comment>
<protein>
    <submittedName>
        <fullName evidence="6">Zinc iron ABC transporter, ATP-binding protein</fullName>
    </submittedName>
</protein>
<dbReference type="InterPro" id="IPR050153">
    <property type="entry name" value="Metal_Ion_Import_ABC"/>
</dbReference>
<dbReference type="STRING" id="1114972.FD35_GL002459"/>
<accession>A0A0R1RF61</accession>
<dbReference type="EMBL" id="AZFF01000007">
    <property type="protein sequence ID" value="KRL55006.1"/>
    <property type="molecule type" value="Genomic_DNA"/>
</dbReference>
<dbReference type="PANTHER" id="PTHR42734:SF17">
    <property type="entry name" value="METAL TRANSPORT SYSTEM ATP-BINDING PROTEIN TM_0124-RELATED"/>
    <property type="match status" value="1"/>
</dbReference>
<dbReference type="Proteomes" id="UP000051999">
    <property type="component" value="Unassembled WGS sequence"/>
</dbReference>
<evidence type="ECO:0000256" key="1">
    <source>
        <dbReference type="ARBA" id="ARBA00005417"/>
    </source>
</evidence>
<evidence type="ECO:0000256" key="4">
    <source>
        <dbReference type="ARBA" id="ARBA00022840"/>
    </source>
</evidence>
<sequence length="250" mass="28265">MASNETHQTIYSNDQPDSQLTEDTIMTVDKLGMKFGQKTVFQGLTFTLKRGEFLSVLGENGIGKTTLIRILLQQLRPTAGEVSFLPSRSQVTIGYVPQFRNVDNEYPLTVRDFVGLALHDHLTPWWSKHEKQRLNQVLRETDLTRIAHTPLGRVSGGELQKAYLAQALIRQPQLLILDESTASLDNNMKFELLDLVKQYQQQTQAAVIFVTHDLPLTKKYSTNFLLMQPGPYQLGTIDELNETVLEAAHA</sequence>
<proteinExistence type="inferred from homology"/>
<comment type="caution">
    <text evidence="6">The sequence shown here is derived from an EMBL/GenBank/DDBJ whole genome shotgun (WGS) entry which is preliminary data.</text>
</comment>
<gene>
    <name evidence="6" type="ORF">FD35_GL002459</name>
</gene>
<keyword evidence="2" id="KW-0813">Transport</keyword>
<dbReference type="SMART" id="SM00382">
    <property type="entry name" value="AAA"/>
    <property type="match status" value="1"/>
</dbReference>
<dbReference type="Gene3D" id="3.40.50.300">
    <property type="entry name" value="P-loop containing nucleotide triphosphate hydrolases"/>
    <property type="match status" value="1"/>
</dbReference>
<dbReference type="InterPro" id="IPR027417">
    <property type="entry name" value="P-loop_NTPase"/>
</dbReference>
<dbReference type="RefSeq" id="WP_017260519.1">
    <property type="nucleotide sequence ID" value="NZ_AUAW01000007.1"/>
</dbReference>
<feature type="domain" description="ABC transporter" evidence="5">
    <location>
        <begin position="26"/>
        <end position="250"/>
    </location>
</feature>
<dbReference type="SUPFAM" id="SSF52540">
    <property type="entry name" value="P-loop containing nucleoside triphosphate hydrolases"/>
    <property type="match status" value="1"/>
</dbReference>
<keyword evidence="7" id="KW-1185">Reference proteome</keyword>
<dbReference type="InterPro" id="IPR003593">
    <property type="entry name" value="AAA+_ATPase"/>
</dbReference>